<feature type="domain" description="Carboxylesterase type B" evidence="3">
    <location>
        <begin position="27"/>
        <end position="519"/>
    </location>
</feature>
<dbReference type="Pfam" id="PF00135">
    <property type="entry name" value="COesterase"/>
    <property type="match status" value="1"/>
</dbReference>
<reference evidence="4 5" key="1">
    <citation type="submission" date="2016-04" db="EMBL/GenBank/DDBJ databases">
        <title>A degradative enzymes factory behind the ericoid mycorrhizal symbiosis.</title>
        <authorList>
            <consortium name="DOE Joint Genome Institute"/>
            <person name="Martino E."/>
            <person name="Morin E."/>
            <person name="Grelet G."/>
            <person name="Kuo A."/>
            <person name="Kohler A."/>
            <person name="Daghino S."/>
            <person name="Barry K."/>
            <person name="Choi C."/>
            <person name="Cichocki N."/>
            <person name="Clum A."/>
            <person name="Copeland A."/>
            <person name="Hainaut M."/>
            <person name="Haridas S."/>
            <person name="Labutti K."/>
            <person name="Lindquist E."/>
            <person name="Lipzen A."/>
            <person name="Khouja H.-R."/>
            <person name="Murat C."/>
            <person name="Ohm R."/>
            <person name="Olson A."/>
            <person name="Spatafora J."/>
            <person name="Veneault-Fourrey C."/>
            <person name="Henrissat B."/>
            <person name="Grigoriev I."/>
            <person name="Martin F."/>
            <person name="Perotto S."/>
        </authorList>
    </citation>
    <scope>NUCLEOTIDE SEQUENCE [LARGE SCALE GENOMIC DNA]</scope>
    <source>
        <strain evidence="4 5">E</strain>
    </source>
</reference>
<dbReference type="SUPFAM" id="SSF53474">
    <property type="entry name" value="alpha/beta-Hydrolases"/>
    <property type="match status" value="1"/>
</dbReference>
<gene>
    <name evidence="4" type="ORF">K444DRAFT_645828</name>
</gene>
<protein>
    <submittedName>
        <fullName evidence="4">Alpha/beta-hydrolase</fullName>
    </submittedName>
</protein>
<dbReference type="GO" id="GO:0052689">
    <property type="term" value="F:carboxylic ester hydrolase activity"/>
    <property type="evidence" value="ECO:0007669"/>
    <property type="project" value="TreeGrafter"/>
</dbReference>
<sequence>MSIQRLLAAGLAASFPFSSNTTTNPAPVVNVLNGSYTGVHNEFYNQDLFLGIPYAQPPVGDLRFRAPFSLNSTWNGTRAAMKYSDICVGYGPDSNHFTSSEDCLTLNIIKPAMEIDEPLPIVVWIHGGGLVQGSSADPRYNLSYLIRQSVLASKPIIGISINYRLSAFGFLWSQEVKAHGTGNLGLRDQRLALHWIQENISAFSGDPRKVTLWGESSGGYSAGKQILAYGGRNDGLFRGTIMESGFLGENWPYGKGDADEYNEAVYQELIARTGCVGETSPLECLRALPLEVLNQVQNSSATEIFGPWVVAVDGDFVHELGSLAMKNGRFVKVPILLGTNTDEGTEAAPKKGIDTDADFETAVSLARIDNDTVTKITHLYPNIDAVGIPKSYKPPPEIPGLGKQHKRSAAFFGDAVEHAPRRLTSISWSTHNQKAYSFRWNIIPAGAPDYMGSTHFAEIPWVFGNLDGAGYEANPFGDSQRYREVARLMNWMWISFVVDQDPNVHGIEGVPLWPAYDAASGVGQNFAFEGNESHHVERDDWRVEGMAFIMDRAASEWKF</sequence>
<dbReference type="PANTHER" id="PTHR43918">
    <property type="entry name" value="ACETYLCHOLINESTERASE"/>
    <property type="match status" value="1"/>
</dbReference>
<dbReference type="InParanoid" id="A0A2J6SW23"/>
<dbReference type="Proteomes" id="UP000235371">
    <property type="component" value="Unassembled WGS sequence"/>
</dbReference>
<dbReference type="InterPro" id="IPR002018">
    <property type="entry name" value="CarbesteraseB"/>
</dbReference>
<dbReference type="InterPro" id="IPR029058">
    <property type="entry name" value="AB_hydrolase_fold"/>
</dbReference>
<dbReference type="PANTHER" id="PTHR43918:SF4">
    <property type="entry name" value="CARBOXYLIC ESTER HYDROLASE"/>
    <property type="match status" value="1"/>
</dbReference>
<dbReference type="InterPro" id="IPR019819">
    <property type="entry name" value="Carboxylesterase_B_CS"/>
</dbReference>
<comment type="similarity">
    <text evidence="1">Belongs to the type-B carboxylesterase/lipase family.</text>
</comment>
<dbReference type="EMBL" id="KZ613856">
    <property type="protein sequence ID" value="PMD54971.1"/>
    <property type="molecule type" value="Genomic_DNA"/>
</dbReference>
<dbReference type="GeneID" id="36593203"/>
<name>A0A2J6SW23_9HELO</name>
<evidence type="ECO:0000256" key="1">
    <source>
        <dbReference type="ARBA" id="ARBA00005964"/>
    </source>
</evidence>
<dbReference type="InterPro" id="IPR050654">
    <property type="entry name" value="AChE-related_enzymes"/>
</dbReference>
<keyword evidence="2 4" id="KW-0378">Hydrolase</keyword>
<evidence type="ECO:0000259" key="3">
    <source>
        <dbReference type="Pfam" id="PF00135"/>
    </source>
</evidence>
<dbReference type="OrthoDB" id="408631at2759"/>
<organism evidence="4 5">
    <name type="scientific">Hyaloscypha bicolor E</name>
    <dbReference type="NCBI Taxonomy" id="1095630"/>
    <lineage>
        <taxon>Eukaryota</taxon>
        <taxon>Fungi</taxon>
        <taxon>Dikarya</taxon>
        <taxon>Ascomycota</taxon>
        <taxon>Pezizomycotina</taxon>
        <taxon>Leotiomycetes</taxon>
        <taxon>Helotiales</taxon>
        <taxon>Hyaloscyphaceae</taxon>
        <taxon>Hyaloscypha</taxon>
        <taxon>Hyaloscypha bicolor</taxon>
    </lineage>
</organism>
<dbReference type="PROSITE" id="PS00941">
    <property type="entry name" value="CARBOXYLESTERASE_B_2"/>
    <property type="match status" value="1"/>
</dbReference>
<evidence type="ECO:0000256" key="2">
    <source>
        <dbReference type="ARBA" id="ARBA00022801"/>
    </source>
</evidence>
<evidence type="ECO:0000313" key="5">
    <source>
        <dbReference type="Proteomes" id="UP000235371"/>
    </source>
</evidence>
<dbReference type="AlphaFoldDB" id="A0A2J6SW23"/>
<proteinExistence type="inferred from homology"/>
<dbReference type="RefSeq" id="XP_024731875.1">
    <property type="nucleotide sequence ID" value="XM_024885126.1"/>
</dbReference>
<dbReference type="STRING" id="1095630.A0A2J6SW23"/>
<keyword evidence="5" id="KW-1185">Reference proteome</keyword>
<accession>A0A2J6SW23</accession>
<dbReference type="Gene3D" id="3.40.50.1820">
    <property type="entry name" value="alpha/beta hydrolase"/>
    <property type="match status" value="1"/>
</dbReference>
<evidence type="ECO:0000313" key="4">
    <source>
        <dbReference type="EMBL" id="PMD54971.1"/>
    </source>
</evidence>